<evidence type="ECO:0000313" key="5">
    <source>
        <dbReference type="Proteomes" id="UP001145087"/>
    </source>
</evidence>
<accession>A0A9X3J9S6</accession>
<feature type="transmembrane region" description="Helical" evidence="1">
    <location>
        <begin position="80"/>
        <end position="98"/>
    </location>
</feature>
<keyword evidence="5" id="KW-1185">Reference proteome</keyword>
<evidence type="ECO:0000313" key="4">
    <source>
        <dbReference type="EMBL" id="MCY1723075.1"/>
    </source>
</evidence>
<dbReference type="Gene3D" id="3.55.50.30">
    <property type="match status" value="1"/>
</dbReference>
<keyword evidence="1" id="KW-0472">Membrane</keyword>
<sequence length="327" mass="37421">MDQTYMYRYLAQEASEAEIKALFEWIDESAENRKTFIRYKQAWALTSSSQDDSEVLWKSLNKKDSFSKKTRILTLSVQKYAAVAIVIFALGLFVEYLIQKESSDSVYFSQTEIEVPPGQMSKVTLPDGTAVHLNSGSKLFYNADFSSGKRLVKLEGEAFFDVYSDKKHPFIVHTPGDISLKVYGTSFNIQAYPKEGEINTTLVEGSLGVFDQAGNELSLLIPGQNAQYIKSENKIVLSDVNTGLFTSWKEGLVTFRDESLQNIALKIERWYNVEIIFENTELKEDLYNGTILKNKPIDQILEVFKLTSSLEYRIEYRTDQPTLIYWK</sequence>
<feature type="domain" description="FecR protein" evidence="2">
    <location>
        <begin position="112"/>
        <end position="206"/>
    </location>
</feature>
<dbReference type="PIRSF" id="PIRSF018266">
    <property type="entry name" value="FecR"/>
    <property type="match status" value="1"/>
</dbReference>
<dbReference type="PANTHER" id="PTHR30273">
    <property type="entry name" value="PERIPLASMIC SIGNAL SENSOR AND SIGMA FACTOR ACTIVATOR FECR-RELATED"/>
    <property type="match status" value="1"/>
</dbReference>
<evidence type="ECO:0000256" key="1">
    <source>
        <dbReference type="SAM" id="Phobius"/>
    </source>
</evidence>
<evidence type="ECO:0000259" key="3">
    <source>
        <dbReference type="Pfam" id="PF16344"/>
    </source>
</evidence>
<dbReference type="Gene3D" id="2.60.120.1440">
    <property type="match status" value="1"/>
</dbReference>
<dbReference type="RefSeq" id="WP_343335400.1">
    <property type="nucleotide sequence ID" value="NZ_JAPOHD010000066.1"/>
</dbReference>
<dbReference type="PANTHER" id="PTHR30273:SF2">
    <property type="entry name" value="PROTEIN FECR"/>
    <property type="match status" value="1"/>
</dbReference>
<proteinExistence type="predicted"/>
<keyword evidence="1" id="KW-0812">Transmembrane</keyword>
<dbReference type="InterPro" id="IPR006860">
    <property type="entry name" value="FecR"/>
</dbReference>
<organism evidence="4 5">
    <name type="scientific">Draconibacterium aestuarii</name>
    <dbReference type="NCBI Taxonomy" id="2998507"/>
    <lineage>
        <taxon>Bacteria</taxon>
        <taxon>Pseudomonadati</taxon>
        <taxon>Bacteroidota</taxon>
        <taxon>Bacteroidia</taxon>
        <taxon>Marinilabiliales</taxon>
        <taxon>Prolixibacteraceae</taxon>
        <taxon>Draconibacterium</taxon>
    </lineage>
</organism>
<evidence type="ECO:0000259" key="2">
    <source>
        <dbReference type="Pfam" id="PF04773"/>
    </source>
</evidence>
<dbReference type="InterPro" id="IPR012373">
    <property type="entry name" value="Ferrdict_sens_TM"/>
</dbReference>
<dbReference type="Proteomes" id="UP001145087">
    <property type="component" value="Unassembled WGS sequence"/>
</dbReference>
<feature type="domain" description="Protein FecR C-terminal" evidence="3">
    <location>
        <begin position="254"/>
        <end position="317"/>
    </location>
</feature>
<dbReference type="GO" id="GO:0016989">
    <property type="term" value="F:sigma factor antagonist activity"/>
    <property type="evidence" value="ECO:0007669"/>
    <property type="project" value="TreeGrafter"/>
</dbReference>
<dbReference type="Pfam" id="PF16344">
    <property type="entry name" value="FecR_C"/>
    <property type="match status" value="1"/>
</dbReference>
<comment type="caution">
    <text evidence="4">The sequence shown here is derived from an EMBL/GenBank/DDBJ whole genome shotgun (WGS) entry which is preliminary data.</text>
</comment>
<keyword evidence="1" id="KW-1133">Transmembrane helix</keyword>
<protein>
    <submittedName>
        <fullName evidence="4">DUF4974 domain-containing protein</fullName>
    </submittedName>
</protein>
<dbReference type="EMBL" id="JAPOHD010000066">
    <property type="protein sequence ID" value="MCY1723075.1"/>
    <property type="molecule type" value="Genomic_DNA"/>
</dbReference>
<name>A0A9X3J9S6_9BACT</name>
<dbReference type="InterPro" id="IPR032508">
    <property type="entry name" value="FecR_C"/>
</dbReference>
<reference evidence="4" key="1">
    <citation type="submission" date="2022-11" db="EMBL/GenBank/DDBJ databases">
        <title>Marilongibacter aestuarii gen. nov., sp. nov., isolated from tidal flat sediment.</title>
        <authorList>
            <person name="Jiayan W."/>
        </authorList>
    </citation>
    <scope>NUCLEOTIDE SEQUENCE</scope>
    <source>
        <strain evidence="4">Z1-6</strain>
    </source>
</reference>
<gene>
    <name evidence="4" type="ORF">OU798_22190</name>
</gene>
<dbReference type="AlphaFoldDB" id="A0A9X3J9S6"/>
<dbReference type="Pfam" id="PF04773">
    <property type="entry name" value="FecR"/>
    <property type="match status" value="1"/>
</dbReference>